<organism evidence="3">
    <name type="scientific">Melampsora larici-populina (strain 98AG31 / pathotype 3-4-7)</name>
    <name type="common">Poplar leaf rust fungus</name>
    <dbReference type="NCBI Taxonomy" id="747676"/>
    <lineage>
        <taxon>Eukaryota</taxon>
        <taxon>Fungi</taxon>
        <taxon>Dikarya</taxon>
        <taxon>Basidiomycota</taxon>
        <taxon>Pucciniomycotina</taxon>
        <taxon>Pucciniomycetes</taxon>
        <taxon>Pucciniales</taxon>
        <taxon>Melampsoraceae</taxon>
        <taxon>Melampsora</taxon>
    </lineage>
</organism>
<proteinExistence type="predicted"/>
<dbReference type="HOGENOM" id="CLU_1454741_0_0_1"/>
<keyword evidence="1" id="KW-0732">Signal</keyword>
<reference evidence="3" key="1">
    <citation type="journal article" date="2011" name="Proc. Natl. Acad. Sci. U.S.A.">
        <title>Obligate biotrophy features unraveled by the genomic analysis of rust fungi.</title>
        <authorList>
            <person name="Duplessis S."/>
            <person name="Cuomo C.A."/>
            <person name="Lin Y.-C."/>
            <person name="Aerts A."/>
            <person name="Tisserant E."/>
            <person name="Veneault-Fourrey C."/>
            <person name="Joly D.L."/>
            <person name="Hacquard S."/>
            <person name="Amselem J."/>
            <person name="Cantarel B.L."/>
            <person name="Chiu R."/>
            <person name="Coutinho P.M."/>
            <person name="Feau N."/>
            <person name="Field M."/>
            <person name="Frey P."/>
            <person name="Gelhaye E."/>
            <person name="Goldberg J."/>
            <person name="Grabherr M.G."/>
            <person name="Kodira C.D."/>
            <person name="Kohler A."/>
            <person name="Kuees U."/>
            <person name="Lindquist E.A."/>
            <person name="Lucas S.M."/>
            <person name="Mago R."/>
            <person name="Mauceli E."/>
            <person name="Morin E."/>
            <person name="Murat C."/>
            <person name="Pangilinan J.L."/>
            <person name="Park R."/>
            <person name="Pearson M."/>
            <person name="Quesneville H."/>
            <person name="Rouhier N."/>
            <person name="Sakthikumar S."/>
            <person name="Salamov A.A."/>
            <person name="Schmutz J."/>
            <person name="Selles B."/>
            <person name="Shapiro H."/>
            <person name="Tanguay P."/>
            <person name="Tuskan G.A."/>
            <person name="Henrissat B."/>
            <person name="Van de Peer Y."/>
            <person name="Rouze P."/>
            <person name="Ellis J.G."/>
            <person name="Dodds P.N."/>
            <person name="Schein J.E."/>
            <person name="Zhong S."/>
            <person name="Hamelin R.C."/>
            <person name="Grigoriev I.V."/>
            <person name="Szabo L.J."/>
            <person name="Martin F."/>
        </authorList>
    </citation>
    <scope>NUCLEOTIDE SEQUENCE [LARGE SCALE GENOMIC DNA]</scope>
    <source>
        <strain evidence="3">98AG31 / pathotype 3-4-7</strain>
    </source>
</reference>
<protein>
    <submittedName>
        <fullName evidence="2">Secreted protein</fullName>
    </submittedName>
</protein>
<evidence type="ECO:0000313" key="3">
    <source>
        <dbReference type="Proteomes" id="UP000001072"/>
    </source>
</evidence>
<gene>
    <name evidence="2" type="ORF">MELLADRAFT_104326</name>
</gene>
<dbReference type="EMBL" id="GL883098">
    <property type="protein sequence ID" value="EGG09062.1"/>
    <property type="molecule type" value="Genomic_DNA"/>
</dbReference>
<dbReference type="RefSeq" id="XP_007407422.1">
    <property type="nucleotide sequence ID" value="XM_007407360.1"/>
</dbReference>
<name>F4REB9_MELLP</name>
<dbReference type="InParanoid" id="F4REB9"/>
<dbReference type="VEuPathDB" id="FungiDB:MELLADRAFT_104326"/>
<evidence type="ECO:0000256" key="1">
    <source>
        <dbReference type="SAM" id="SignalP"/>
    </source>
</evidence>
<dbReference type="AlphaFoldDB" id="F4REB9"/>
<accession>F4REB9</accession>
<evidence type="ECO:0000313" key="2">
    <source>
        <dbReference type="EMBL" id="EGG09062.1"/>
    </source>
</evidence>
<dbReference type="KEGG" id="mlr:MELLADRAFT_104326"/>
<dbReference type="GeneID" id="18922224"/>
<sequence length="186" mass="20422">MKFLIIVLSTISLYPASSCGHSPLSRLVARDTSTGQDKCTPVTDNDPNTNLFNCPDDYPKDLNDCQRAGQLMIQNGWSSSGYGTCGILYFGKDAQGKLAPAVPYKDLTATILKNTLNSFTVDCCPEVQNEFQHPLHSDLGLDPATADGYTVLCAGRLDPPYQDARPLDNKDVTVFIKTNKHYLEQK</sequence>
<feature type="chain" id="PRO_5003321544" evidence="1">
    <location>
        <begin position="21"/>
        <end position="186"/>
    </location>
</feature>
<keyword evidence="3" id="KW-1185">Reference proteome</keyword>
<feature type="signal peptide" evidence="1">
    <location>
        <begin position="1"/>
        <end position="20"/>
    </location>
</feature>
<dbReference type="Proteomes" id="UP000001072">
    <property type="component" value="Unassembled WGS sequence"/>
</dbReference>